<name>A0A6L3V639_9BACI</name>
<evidence type="ECO:0000256" key="6">
    <source>
        <dbReference type="ARBA" id="ARBA00023136"/>
    </source>
</evidence>
<keyword evidence="3" id="KW-1003">Cell membrane</keyword>
<evidence type="ECO:0000256" key="2">
    <source>
        <dbReference type="ARBA" id="ARBA00006448"/>
    </source>
</evidence>
<comment type="caution">
    <text evidence="9">The sequence shown here is derived from an EMBL/GenBank/DDBJ whole genome shotgun (WGS) entry which is preliminary data.</text>
</comment>
<evidence type="ECO:0000256" key="5">
    <source>
        <dbReference type="ARBA" id="ARBA00022989"/>
    </source>
</evidence>
<comment type="subcellular location">
    <subcellularLocation>
        <location evidence="1">Cell membrane</location>
        <topology evidence="1">Multi-pass membrane protein</topology>
    </subcellularLocation>
</comment>
<evidence type="ECO:0000313" key="10">
    <source>
        <dbReference type="Proteomes" id="UP000481030"/>
    </source>
</evidence>
<comment type="similarity">
    <text evidence="2">Belongs to the UPF0702 family.</text>
</comment>
<evidence type="ECO:0000256" key="4">
    <source>
        <dbReference type="ARBA" id="ARBA00022692"/>
    </source>
</evidence>
<dbReference type="Pfam" id="PF04239">
    <property type="entry name" value="DUF421"/>
    <property type="match status" value="1"/>
</dbReference>
<dbReference type="EMBL" id="WBOS01000005">
    <property type="protein sequence ID" value="KAB2334879.1"/>
    <property type="molecule type" value="Genomic_DNA"/>
</dbReference>
<gene>
    <name evidence="9" type="ORF">F7731_14070</name>
</gene>
<sequence>MDIILQTILRTCASFIILLFVSLWVGKHINSHINHYNFALSITIGSFIANMGFDTNLKFIPMMSAFLTLVLIYFLISFISSRNRHLRKWLSGQPTVIIENGKILDSNMKKAKYSLDDLTQQLREKDIFDVSEIEFAILEISGKLSIMKKTKYQMITRRDLTPSMLNQTMNLPRELIMDGKVIGKNFNNHYSIEWLNQEIKRRNLQLKNIQYAVISSSGTLFIDLFEDQIIEPTDME</sequence>
<evidence type="ECO:0000259" key="8">
    <source>
        <dbReference type="Pfam" id="PF04239"/>
    </source>
</evidence>
<keyword evidence="4 7" id="KW-0812">Transmembrane</keyword>
<dbReference type="InterPro" id="IPR007353">
    <property type="entry name" value="DUF421"/>
</dbReference>
<evidence type="ECO:0000256" key="3">
    <source>
        <dbReference type="ARBA" id="ARBA00022475"/>
    </source>
</evidence>
<accession>A0A6L3V639</accession>
<feature type="transmembrane region" description="Helical" evidence="7">
    <location>
        <begin position="6"/>
        <end position="24"/>
    </location>
</feature>
<organism evidence="9 10">
    <name type="scientific">Cytobacillus depressus</name>
    <dbReference type="NCBI Taxonomy" id="1602942"/>
    <lineage>
        <taxon>Bacteria</taxon>
        <taxon>Bacillati</taxon>
        <taxon>Bacillota</taxon>
        <taxon>Bacilli</taxon>
        <taxon>Bacillales</taxon>
        <taxon>Bacillaceae</taxon>
        <taxon>Cytobacillus</taxon>
    </lineage>
</organism>
<dbReference type="OrthoDB" id="9778331at2"/>
<dbReference type="PANTHER" id="PTHR34582">
    <property type="entry name" value="UPF0702 TRANSMEMBRANE PROTEIN YCAP"/>
    <property type="match status" value="1"/>
</dbReference>
<keyword evidence="5 7" id="KW-1133">Transmembrane helix</keyword>
<evidence type="ECO:0000256" key="7">
    <source>
        <dbReference type="SAM" id="Phobius"/>
    </source>
</evidence>
<dbReference type="Proteomes" id="UP000481030">
    <property type="component" value="Unassembled WGS sequence"/>
</dbReference>
<feature type="transmembrane region" description="Helical" evidence="7">
    <location>
        <begin position="36"/>
        <end position="53"/>
    </location>
</feature>
<proteinExistence type="inferred from homology"/>
<keyword evidence="6 7" id="KW-0472">Membrane</keyword>
<reference evidence="9 10" key="1">
    <citation type="journal article" date="2016" name="Antonie Van Leeuwenhoek">
        <title>Bacillus depressus sp. nov., isolated from soil of a sunflower field.</title>
        <authorList>
            <person name="Wei X."/>
            <person name="Xin D."/>
            <person name="Xin Y."/>
            <person name="Zhang H."/>
            <person name="Wang T."/>
            <person name="Zhang J."/>
        </authorList>
    </citation>
    <scope>NUCLEOTIDE SEQUENCE [LARGE SCALE GENOMIC DNA]</scope>
    <source>
        <strain evidence="9 10">BZ1</strain>
    </source>
</reference>
<dbReference type="Gene3D" id="3.30.240.20">
    <property type="entry name" value="bsu07140 like domains"/>
    <property type="match status" value="2"/>
</dbReference>
<keyword evidence="10" id="KW-1185">Reference proteome</keyword>
<evidence type="ECO:0000313" key="9">
    <source>
        <dbReference type="EMBL" id="KAB2334879.1"/>
    </source>
</evidence>
<dbReference type="PANTHER" id="PTHR34582:SF7">
    <property type="entry name" value="UPF0702 TRANSMEMBRANE PROTEIN YDFS"/>
    <property type="match status" value="1"/>
</dbReference>
<feature type="transmembrane region" description="Helical" evidence="7">
    <location>
        <begin position="59"/>
        <end position="79"/>
    </location>
</feature>
<dbReference type="InterPro" id="IPR023090">
    <property type="entry name" value="UPF0702_alpha/beta_dom_sf"/>
</dbReference>
<evidence type="ECO:0000256" key="1">
    <source>
        <dbReference type="ARBA" id="ARBA00004651"/>
    </source>
</evidence>
<protein>
    <submittedName>
        <fullName evidence="9">DUF421 domain-containing protein</fullName>
    </submittedName>
</protein>
<dbReference type="AlphaFoldDB" id="A0A6L3V639"/>
<dbReference type="GO" id="GO:0005886">
    <property type="term" value="C:plasma membrane"/>
    <property type="evidence" value="ECO:0007669"/>
    <property type="project" value="UniProtKB-SubCell"/>
</dbReference>
<feature type="domain" description="YetF C-terminal" evidence="8">
    <location>
        <begin position="82"/>
        <end position="212"/>
    </location>
</feature>